<evidence type="ECO:0000256" key="3">
    <source>
        <dbReference type="ARBA" id="ARBA00022821"/>
    </source>
</evidence>
<dbReference type="InterPro" id="IPR035940">
    <property type="entry name" value="CAP_sf"/>
</dbReference>
<feature type="signal peptide" evidence="5">
    <location>
        <begin position="1"/>
        <end position="23"/>
    </location>
</feature>
<evidence type="ECO:0000256" key="2">
    <source>
        <dbReference type="ARBA" id="ARBA00022729"/>
    </source>
</evidence>
<comment type="similarity">
    <text evidence="1">Belongs to the CRISP family.</text>
</comment>
<reference evidence="7" key="1">
    <citation type="submission" date="2023-10" db="EMBL/GenBank/DDBJ databases">
        <title>Chromosome-level genome of the transformable northern wattle, Acacia crassicarpa.</title>
        <authorList>
            <person name="Massaro I."/>
            <person name="Sinha N.R."/>
            <person name="Poethig S."/>
            <person name="Leichty A.R."/>
        </authorList>
    </citation>
    <scope>NUCLEOTIDE SEQUENCE</scope>
    <source>
        <strain evidence="7">Acra3RX</strain>
        <tissue evidence="7">Leaf</tissue>
    </source>
</reference>
<feature type="chain" id="PRO_5042023163" description="SCP domain-containing protein" evidence="5">
    <location>
        <begin position="24"/>
        <end position="159"/>
    </location>
</feature>
<dbReference type="FunFam" id="3.40.33.10:FF:000006">
    <property type="entry name" value="Putative pathogenesis-related protein 1"/>
    <property type="match status" value="1"/>
</dbReference>
<dbReference type="InterPro" id="IPR014044">
    <property type="entry name" value="CAP_dom"/>
</dbReference>
<keyword evidence="2 5" id="KW-0732">Signal</keyword>
<sequence length="159" mass="17890">MEFSSKLPFSLIFFFLLTFSAYAQDSPQDYVDVHNAARGEVGVPAIVWDAEVAEYAQNYANVRKADCQLTNSNGEYGELLQRSEEDMSGADAMKTWVAQKAYYDYNTNTCVGGKCFYYTQMVWRNTIRLGCAKVRCNNGGTFIICNYDPAGNVPGERPY</sequence>
<evidence type="ECO:0000256" key="4">
    <source>
        <dbReference type="ARBA" id="ARBA00023157"/>
    </source>
</evidence>
<dbReference type="AlphaFoldDB" id="A0AAE1J0S1"/>
<dbReference type="InterPro" id="IPR018244">
    <property type="entry name" value="Allrgn_V5/Tpx1_CS"/>
</dbReference>
<evidence type="ECO:0000259" key="6">
    <source>
        <dbReference type="SMART" id="SM00198"/>
    </source>
</evidence>
<evidence type="ECO:0000256" key="5">
    <source>
        <dbReference type="SAM" id="SignalP"/>
    </source>
</evidence>
<feature type="domain" description="SCP" evidence="6">
    <location>
        <begin position="25"/>
        <end position="155"/>
    </location>
</feature>
<evidence type="ECO:0000313" key="7">
    <source>
        <dbReference type="EMBL" id="KAK4259933.1"/>
    </source>
</evidence>
<dbReference type="CDD" id="cd05381">
    <property type="entry name" value="CAP_PR-1"/>
    <property type="match status" value="1"/>
</dbReference>
<gene>
    <name evidence="7" type="ORF">QN277_006211</name>
</gene>
<keyword evidence="3" id="KW-0611">Plant defense</keyword>
<dbReference type="InterPro" id="IPR001283">
    <property type="entry name" value="CRISP-related"/>
</dbReference>
<keyword evidence="8" id="KW-1185">Reference proteome</keyword>
<dbReference type="Proteomes" id="UP001293593">
    <property type="component" value="Unassembled WGS sequence"/>
</dbReference>
<dbReference type="SMART" id="SM00198">
    <property type="entry name" value="SCP"/>
    <property type="match status" value="1"/>
</dbReference>
<protein>
    <recommendedName>
        <fullName evidence="6">SCP domain-containing protein</fullName>
    </recommendedName>
</protein>
<accession>A0AAE1J0S1</accession>
<dbReference type="Gene3D" id="3.40.33.10">
    <property type="entry name" value="CAP"/>
    <property type="match status" value="1"/>
</dbReference>
<dbReference type="Pfam" id="PF00188">
    <property type="entry name" value="CAP"/>
    <property type="match status" value="1"/>
</dbReference>
<dbReference type="GO" id="GO:0005576">
    <property type="term" value="C:extracellular region"/>
    <property type="evidence" value="ECO:0007669"/>
    <property type="project" value="InterPro"/>
</dbReference>
<evidence type="ECO:0000256" key="1">
    <source>
        <dbReference type="ARBA" id="ARBA00009923"/>
    </source>
</evidence>
<evidence type="ECO:0000313" key="8">
    <source>
        <dbReference type="Proteomes" id="UP001293593"/>
    </source>
</evidence>
<organism evidence="7 8">
    <name type="scientific">Acacia crassicarpa</name>
    <name type="common">northern wattle</name>
    <dbReference type="NCBI Taxonomy" id="499986"/>
    <lineage>
        <taxon>Eukaryota</taxon>
        <taxon>Viridiplantae</taxon>
        <taxon>Streptophyta</taxon>
        <taxon>Embryophyta</taxon>
        <taxon>Tracheophyta</taxon>
        <taxon>Spermatophyta</taxon>
        <taxon>Magnoliopsida</taxon>
        <taxon>eudicotyledons</taxon>
        <taxon>Gunneridae</taxon>
        <taxon>Pentapetalae</taxon>
        <taxon>rosids</taxon>
        <taxon>fabids</taxon>
        <taxon>Fabales</taxon>
        <taxon>Fabaceae</taxon>
        <taxon>Caesalpinioideae</taxon>
        <taxon>mimosoid clade</taxon>
        <taxon>Acacieae</taxon>
        <taxon>Acacia</taxon>
    </lineage>
</organism>
<dbReference type="PROSITE" id="PS01010">
    <property type="entry name" value="CRISP_2"/>
    <property type="match status" value="1"/>
</dbReference>
<dbReference type="SUPFAM" id="SSF55797">
    <property type="entry name" value="PR-1-like"/>
    <property type="match status" value="1"/>
</dbReference>
<dbReference type="EMBL" id="JAWXYG010000011">
    <property type="protein sequence ID" value="KAK4259933.1"/>
    <property type="molecule type" value="Genomic_DNA"/>
</dbReference>
<name>A0AAE1J0S1_9FABA</name>
<dbReference type="PANTHER" id="PTHR10334">
    <property type="entry name" value="CYSTEINE-RICH SECRETORY PROTEIN-RELATED"/>
    <property type="match status" value="1"/>
</dbReference>
<dbReference type="PRINTS" id="PR00837">
    <property type="entry name" value="V5TPXLIKE"/>
</dbReference>
<keyword evidence="4" id="KW-1015">Disulfide bond</keyword>
<proteinExistence type="inferred from homology"/>
<dbReference type="GO" id="GO:0098542">
    <property type="term" value="P:defense response to other organism"/>
    <property type="evidence" value="ECO:0007669"/>
    <property type="project" value="UniProtKB-ARBA"/>
</dbReference>
<comment type="caution">
    <text evidence="7">The sequence shown here is derived from an EMBL/GenBank/DDBJ whole genome shotgun (WGS) entry which is preliminary data.</text>
</comment>